<accession>A0AAU9B5M6</accession>
<dbReference type="SUPFAM" id="SSF56954">
    <property type="entry name" value="Outer membrane efflux proteins (OEP)"/>
    <property type="match status" value="1"/>
</dbReference>
<dbReference type="Pfam" id="PF02321">
    <property type="entry name" value="OEP"/>
    <property type="match status" value="2"/>
</dbReference>
<feature type="region of interest" description="Disordered" evidence="3">
    <location>
        <begin position="62"/>
        <end position="81"/>
    </location>
</feature>
<dbReference type="GO" id="GO:0015562">
    <property type="term" value="F:efflux transmembrane transporter activity"/>
    <property type="evidence" value="ECO:0007669"/>
    <property type="project" value="InterPro"/>
</dbReference>
<name>A0AAU9B5M6_LYSEN</name>
<sequence length="416" mass="45121">MKWVVVLSGMLAAATLPAMAAELPPAVPPESVDLATVLTLARGASPRLELERKQIALAQAQRTTAGAYPNPSVSFERARQPGEQSNFGSALAKQWSVQQQILLPGQRSSRVRAADLGVDAARSRLSATANDLTADAGAAYVELLQAQHKRTALEQGMADLDRLRGIVAGRQSAGMASRYDLLRVDIELADWRTQLAEAEADLTDRQGQLAGLLGFPGWHPRGAGELRALQIAEPTPSAGGDSPSVIASRKEEAAALARVTAARRDRLPNFSLSGGQFWTVQPYGKTYSLGFEIEVPLFDTRRGAYQQARAEAESASLQRTLTEAQSNADVERYRAQVQQRSAALAQFEQQLTPRLPQLQQMADDAYRLGRSTVLELLDATRVRYQTSLSRAELTANLMEAQLRLQAALGEFAPVRP</sequence>
<dbReference type="EMBL" id="AP014940">
    <property type="protein sequence ID" value="BAV99826.1"/>
    <property type="molecule type" value="Genomic_DNA"/>
</dbReference>
<evidence type="ECO:0000256" key="2">
    <source>
        <dbReference type="SAM" id="Coils"/>
    </source>
</evidence>
<protein>
    <submittedName>
        <fullName evidence="5">Outer membrane heavy metal efflux protein</fullName>
    </submittedName>
</protein>
<evidence type="ECO:0000256" key="3">
    <source>
        <dbReference type="SAM" id="MobiDB-lite"/>
    </source>
</evidence>
<dbReference type="GeneID" id="83066130"/>
<evidence type="ECO:0000256" key="4">
    <source>
        <dbReference type="SAM" id="SignalP"/>
    </source>
</evidence>
<feature type="coiled-coil region" evidence="2">
    <location>
        <begin position="307"/>
        <end position="350"/>
    </location>
</feature>
<reference evidence="5 6" key="1">
    <citation type="journal article" date="2017" name="DNA Res.">
        <title>Complete genome sequence and expression profile of the commercial lytic enzyme producer Lysobacter enzymogenes M497-1.</title>
        <authorList>
            <person name="Takami H."/>
            <person name="Toyoda A."/>
            <person name="Uchiyama I."/>
            <person name="Itoh T."/>
            <person name="Takaki Y."/>
            <person name="Arai W."/>
            <person name="Nishi S."/>
            <person name="Kawai M."/>
            <person name="Shinya K."/>
            <person name="Ikeda H."/>
        </authorList>
    </citation>
    <scope>NUCLEOTIDE SEQUENCE [LARGE SCALE GENOMIC DNA]</scope>
    <source>
        <strain evidence="5 6">M497-1</strain>
    </source>
</reference>
<evidence type="ECO:0000313" key="5">
    <source>
        <dbReference type="EMBL" id="BAV99826.1"/>
    </source>
</evidence>
<evidence type="ECO:0000256" key="1">
    <source>
        <dbReference type="ARBA" id="ARBA00007613"/>
    </source>
</evidence>
<dbReference type="RefSeq" id="WP_096381073.1">
    <property type="nucleotide sequence ID" value="NZ_AP014940.1"/>
</dbReference>
<proteinExistence type="inferred from homology"/>
<dbReference type="Gene3D" id="1.20.1600.10">
    <property type="entry name" value="Outer membrane efflux proteins (OEP)"/>
    <property type="match status" value="1"/>
</dbReference>
<comment type="similarity">
    <text evidence="1">Belongs to the outer membrane factor (OMF) (TC 1.B.17) family.</text>
</comment>
<dbReference type="KEGG" id="lem:LEN_4339"/>
<feature type="chain" id="PRO_5043482280" evidence="4">
    <location>
        <begin position="21"/>
        <end position="416"/>
    </location>
</feature>
<organism evidence="5 6">
    <name type="scientific">Lysobacter enzymogenes</name>
    <dbReference type="NCBI Taxonomy" id="69"/>
    <lineage>
        <taxon>Bacteria</taxon>
        <taxon>Pseudomonadati</taxon>
        <taxon>Pseudomonadota</taxon>
        <taxon>Gammaproteobacteria</taxon>
        <taxon>Lysobacterales</taxon>
        <taxon>Lysobacteraceae</taxon>
        <taxon>Lysobacter</taxon>
    </lineage>
</organism>
<feature type="signal peptide" evidence="4">
    <location>
        <begin position="1"/>
        <end position="20"/>
    </location>
</feature>
<evidence type="ECO:0000313" key="6">
    <source>
        <dbReference type="Proteomes" id="UP000218824"/>
    </source>
</evidence>
<keyword evidence="2" id="KW-0175">Coiled coil</keyword>
<dbReference type="AlphaFoldDB" id="A0AAU9B5M6"/>
<dbReference type="InterPro" id="IPR003423">
    <property type="entry name" value="OMP_efflux"/>
</dbReference>
<gene>
    <name evidence="5" type="ORF">LEN_4339</name>
</gene>
<dbReference type="Proteomes" id="UP000218824">
    <property type="component" value="Chromosome"/>
</dbReference>
<dbReference type="PANTHER" id="PTHR30203">
    <property type="entry name" value="OUTER MEMBRANE CATION EFFLUX PROTEIN"/>
    <property type="match status" value="1"/>
</dbReference>
<keyword evidence="4" id="KW-0732">Signal</keyword>
<dbReference type="InterPro" id="IPR010131">
    <property type="entry name" value="MdtP/NodT-like"/>
</dbReference>